<dbReference type="PROSITE" id="PS51233">
    <property type="entry name" value="VWFD"/>
    <property type="match status" value="1"/>
</dbReference>
<evidence type="ECO:0000313" key="7">
    <source>
        <dbReference type="EMBL" id="KAK2181216.1"/>
    </source>
</evidence>
<evidence type="ECO:0000256" key="4">
    <source>
        <dbReference type="ARBA" id="ARBA00023136"/>
    </source>
</evidence>
<dbReference type="InterPro" id="IPR051495">
    <property type="entry name" value="Epithelial_Barrier/Signaling"/>
</dbReference>
<dbReference type="EMBL" id="JAODUO010000406">
    <property type="protein sequence ID" value="KAK2181216.1"/>
    <property type="molecule type" value="Genomic_DNA"/>
</dbReference>
<evidence type="ECO:0000256" key="5">
    <source>
        <dbReference type="ARBA" id="ARBA00023157"/>
    </source>
</evidence>
<feature type="non-terminal residue" evidence="7">
    <location>
        <position position="163"/>
    </location>
</feature>
<dbReference type="InterPro" id="IPR001846">
    <property type="entry name" value="VWF_type-D"/>
</dbReference>
<dbReference type="Proteomes" id="UP001209878">
    <property type="component" value="Unassembled WGS sequence"/>
</dbReference>
<dbReference type="InterPro" id="IPR056619">
    <property type="entry name" value="C8-3_MUC4"/>
</dbReference>
<name>A0AAD9L1C4_RIDPI</name>
<evidence type="ECO:0000256" key="3">
    <source>
        <dbReference type="ARBA" id="ARBA00022989"/>
    </source>
</evidence>
<proteinExistence type="predicted"/>
<reference evidence="7" key="1">
    <citation type="journal article" date="2023" name="Mol. Biol. Evol.">
        <title>Third-Generation Sequencing Reveals the Adaptive Role of the Epigenome in Three Deep-Sea Polychaetes.</title>
        <authorList>
            <person name="Perez M."/>
            <person name="Aroh O."/>
            <person name="Sun Y."/>
            <person name="Lan Y."/>
            <person name="Juniper S.K."/>
            <person name="Young C.R."/>
            <person name="Angers B."/>
            <person name="Qian P.Y."/>
        </authorList>
    </citation>
    <scope>NUCLEOTIDE SEQUENCE</scope>
    <source>
        <strain evidence="7">R07B-5</strain>
    </source>
</reference>
<evidence type="ECO:0000256" key="2">
    <source>
        <dbReference type="ARBA" id="ARBA00022692"/>
    </source>
</evidence>
<organism evidence="7 8">
    <name type="scientific">Ridgeia piscesae</name>
    <name type="common">Tubeworm</name>
    <dbReference type="NCBI Taxonomy" id="27915"/>
    <lineage>
        <taxon>Eukaryota</taxon>
        <taxon>Metazoa</taxon>
        <taxon>Spiralia</taxon>
        <taxon>Lophotrochozoa</taxon>
        <taxon>Annelida</taxon>
        <taxon>Polychaeta</taxon>
        <taxon>Sedentaria</taxon>
        <taxon>Canalipalpata</taxon>
        <taxon>Sabellida</taxon>
        <taxon>Siboglinidae</taxon>
        <taxon>Ridgeia</taxon>
    </lineage>
</organism>
<dbReference type="AlphaFoldDB" id="A0AAD9L1C4"/>
<protein>
    <recommendedName>
        <fullName evidence="6">VWFD domain-containing protein</fullName>
    </recommendedName>
</protein>
<dbReference type="GO" id="GO:0016020">
    <property type="term" value="C:membrane"/>
    <property type="evidence" value="ECO:0007669"/>
    <property type="project" value="UniProtKB-SubCell"/>
</dbReference>
<keyword evidence="2" id="KW-0812">Transmembrane</keyword>
<keyword evidence="8" id="KW-1185">Reference proteome</keyword>
<dbReference type="PANTHER" id="PTHR13802">
    <property type="entry name" value="MUCIN 4-RELATED"/>
    <property type="match status" value="1"/>
</dbReference>
<dbReference type="PANTHER" id="PTHR13802:SF52">
    <property type="entry name" value="MUCIN-4"/>
    <property type="match status" value="1"/>
</dbReference>
<feature type="domain" description="VWFD" evidence="6">
    <location>
        <begin position="1"/>
        <end position="75"/>
    </location>
</feature>
<comment type="caution">
    <text evidence="7">The sequence shown here is derived from an EMBL/GenBank/DDBJ whole genome shotgun (WGS) entry which is preliminary data.</text>
</comment>
<dbReference type="Pfam" id="PF23263">
    <property type="entry name" value="C8-3_MUC4"/>
    <property type="match status" value="1"/>
</dbReference>
<evidence type="ECO:0000259" key="6">
    <source>
        <dbReference type="PROSITE" id="PS51233"/>
    </source>
</evidence>
<accession>A0AAD9L1C4</accession>
<keyword evidence="3" id="KW-1133">Transmembrane helix</keyword>
<gene>
    <name evidence="7" type="ORF">NP493_406g02002</name>
</gene>
<evidence type="ECO:0000313" key="8">
    <source>
        <dbReference type="Proteomes" id="UP001209878"/>
    </source>
</evidence>
<keyword evidence="5" id="KW-1015">Disulfide bond</keyword>
<comment type="subcellular location">
    <subcellularLocation>
        <location evidence="1">Membrane</location>
    </subcellularLocation>
</comment>
<keyword evidence="4" id="KW-0472">Membrane</keyword>
<sequence length="163" mass="18254">FTVVIGITAGQLDITVGAPAEFINKTKGLLGVFNKDPDDDWLPANGEPTLTGNQTEREIYTKFGQTWRIKRADSIFEYADGTSFETFDITAFEPKFLNEVLAQMTEADRTKAEQTCKGNNECIFDFAVTGRVATSWCTVYLHSQCSGKRMLRNCICRCTVKQL</sequence>
<evidence type="ECO:0000256" key="1">
    <source>
        <dbReference type="ARBA" id="ARBA00004370"/>
    </source>
</evidence>